<evidence type="ECO:0000313" key="1">
    <source>
        <dbReference type="EMBL" id="CAH2268812.1"/>
    </source>
</evidence>
<name>A0A8S4SMG2_9NEOP</name>
<dbReference type="GO" id="GO:0000793">
    <property type="term" value="C:condensed chromosome"/>
    <property type="evidence" value="ECO:0007669"/>
    <property type="project" value="TreeGrafter"/>
</dbReference>
<dbReference type="InterPro" id="IPR036397">
    <property type="entry name" value="RNaseH_sf"/>
</dbReference>
<dbReference type="OrthoDB" id="616263at2759"/>
<dbReference type="GO" id="GO:0006303">
    <property type="term" value="P:double-strand break repair via nonhomologous end joining"/>
    <property type="evidence" value="ECO:0007669"/>
    <property type="project" value="TreeGrafter"/>
</dbReference>
<dbReference type="Proteomes" id="UP000838756">
    <property type="component" value="Unassembled WGS sequence"/>
</dbReference>
<protein>
    <submittedName>
        <fullName evidence="1">Jg8987 protein</fullName>
    </submittedName>
</protein>
<dbReference type="GO" id="GO:0000014">
    <property type="term" value="F:single-stranded DNA endodeoxyribonuclease activity"/>
    <property type="evidence" value="ECO:0007669"/>
    <property type="project" value="TreeGrafter"/>
</dbReference>
<sequence length="124" mass="14736">MRLNQEVERKRPELINKRGVVFHHDNARPNTSLATQQKLREREREFRWEVLMHPPYSPDLAPSDFHLFQSLQNSVGSVKLTSREDWQNYLSRFFDQKPWEAMGLCPYLQDGIKKSNKMVPTYSS</sequence>
<dbReference type="PANTHER" id="PTHR46060:SF2">
    <property type="entry name" value="HISTONE-LYSINE N-METHYLTRANSFERASE SETMAR"/>
    <property type="match status" value="1"/>
</dbReference>
<dbReference type="GO" id="GO:0044774">
    <property type="term" value="P:mitotic DNA integrity checkpoint signaling"/>
    <property type="evidence" value="ECO:0007669"/>
    <property type="project" value="TreeGrafter"/>
</dbReference>
<dbReference type="GO" id="GO:0003697">
    <property type="term" value="F:single-stranded DNA binding"/>
    <property type="evidence" value="ECO:0007669"/>
    <property type="project" value="TreeGrafter"/>
</dbReference>
<dbReference type="GO" id="GO:0044547">
    <property type="term" value="F:DNA topoisomerase binding"/>
    <property type="evidence" value="ECO:0007669"/>
    <property type="project" value="TreeGrafter"/>
</dbReference>
<evidence type="ECO:0000313" key="2">
    <source>
        <dbReference type="Proteomes" id="UP000838756"/>
    </source>
</evidence>
<reference evidence="1" key="1">
    <citation type="submission" date="2022-03" db="EMBL/GenBank/DDBJ databases">
        <authorList>
            <person name="Lindestad O."/>
        </authorList>
    </citation>
    <scope>NUCLEOTIDE SEQUENCE</scope>
</reference>
<proteinExistence type="predicted"/>
<dbReference type="Gene3D" id="3.30.420.10">
    <property type="entry name" value="Ribonuclease H-like superfamily/Ribonuclease H"/>
    <property type="match status" value="1"/>
</dbReference>
<dbReference type="GO" id="GO:0042800">
    <property type="term" value="F:histone H3K4 methyltransferase activity"/>
    <property type="evidence" value="ECO:0007669"/>
    <property type="project" value="TreeGrafter"/>
</dbReference>
<dbReference type="GO" id="GO:0005634">
    <property type="term" value="C:nucleus"/>
    <property type="evidence" value="ECO:0007669"/>
    <property type="project" value="TreeGrafter"/>
</dbReference>
<dbReference type="GO" id="GO:0031297">
    <property type="term" value="P:replication fork processing"/>
    <property type="evidence" value="ECO:0007669"/>
    <property type="project" value="TreeGrafter"/>
</dbReference>
<gene>
    <name evidence="1" type="primary">jg8987</name>
    <name evidence="1" type="ORF">PAEG_LOCUS27124</name>
</gene>
<keyword evidence="2" id="KW-1185">Reference proteome</keyword>
<dbReference type="InterPro" id="IPR052709">
    <property type="entry name" value="Transposase-MT_Hybrid"/>
</dbReference>
<dbReference type="EMBL" id="CAKXAJ010026474">
    <property type="protein sequence ID" value="CAH2268812.1"/>
    <property type="molecule type" value="Genomic_DNA"/>
</dbReference>
<comment type="caution">
    <text evidence="1">The sequence shown here is derived from an EMBL/GenBank/DDBJ whole genome shotgun (WGS) entry which is preliminary data.</text>
</comment>
<accession>A0A8S4SMG2</accession>
<dbReference type="GO" id="GO:0000729">
    <property type="term" value="P:DNA double-strand break processing"/>
    <property type="evidence" value="ECO:0007669"/>
    <property type="project" value="TreeGrafter"/>
</dbReference>
<dbReference type="GO" id="GO:0035861">
    <property type="term" value="C:site of double-strand break"/>
    <property type="evidence" value="ECO:0007669"/>
    <property type="project" value="TreeGrafter"/>
</dbReference>
<organism evidence="1 2">
    <name type="scientific">Pararge aegeria aegeria</name>
    <dbReference type="NCBI Taxonomy" id="348720"/>
    <lineage>
        <taxon>Eukaryota</taxon>
        <taxon>Metazoa</taxon>
        <taxon>Ecdysozoa</taxon>
        <taxon>Arthropoda</taxon>
        <taxon>Hexapoda</taxon>
        <taxon>Insecta</taxon>
        <taxon>Pterygota</taxon>
        <taxon>Neoptera</taxon>
        <taxon>Endopterygota</taxon>
        <taxon>Lepidoptera</taxon>
        <taxon>Glossata</taxon>
        <taxon>Ditrysia</taxon>
        <taxon>Papilionoidea</taxon>
        <taxon>Nymphalidae</taxon>
        <taxon>Satyrinae</taxon>
        <taxon>Satyrini</taxon>
        <taxon>Parargina</taxon>
        <taxon>Pararge</taxon>
    </lineage>
</organism>
<dbReference type="GO" id="GO:0015074">
    <property type="term" value="P:DNA integration"/>
    <property type="evidence" value="ECO:0007669"/>
    <property type="project" value="TreeGrafter"/>
</dbReference>
<dbReference type="PANTHER" id="PTHR46060">
    <property type="entry name" value="MARINER MOS1 TRANSPOSASE-LIKE PROTEIN"/>
    <property type="match status" value="1"/>
</dbReference>
<dbReference type="AlphaFoldDB" id="A0A8S4SMG2"/>
<dbReference type="GO" id="GO:0003690">
    <property type="term" value="F:double-stranded DNA binding"/>
    <property type="evidence" value="ECO:0007669"/>
    <property type="project" value="TreeGrafter"/>
</dbReference>
<dbReference type="GO" id="GO:0046975">
    <property type="term" value="F:histone H3K36 methyltransferase activity"/>
    <property type="evidence" value="ECO:0007669"/>
    <property type="project" value="TreeGrafter"/>
</dbReference>